<evidence type="ECO:0000256" key="12">
    <source>
        <dbReference type="RuleBase" id="RU003784"/>
    </source>
</evidence>
<dbReference type="PANTHER" id="PTHR11088">
    <property type="entry name" value="TRNA DIMETHYLALLYLTRANSFERASE"/>
    <property type="match status" value="1"/>
</dbReference>
<keyword evidence="15" id="KW-1185">Reference proteome</keyword>
<evidence type="ECO:0000256" key="11">
    <source>
        <dbReference type="RuleBase" id="RU003783"/>
    </source>
</evidence>
<feature type="binding site" evidence="10">
    <location>
        <begin position="28"/>
        <end position="35"/>
    </location>
    <ligand>
        <name>ATP</name>
        <dbReference type="ChEBI" id="CHEBI:30616"/>
    </ligand>
</feature>
<sequence>MIGQTTDHTNDNQVSGISAPDFLCVILGPTASGKTALGVALAEQMKGEIISVDSRQVYRGMDIGTGKDLSSYQHVPYHLIDIREPQDRYDIAQFQTDFHQAFSTIVSRGNLPIAVGGTGLYMHTLLLPQPYTQVPVDPKLREELLPLDKTILMERLRHYTLPADFKIDYSSHKRLIRAIEILEQLQSGYTVVYEKPRYRPLLFGLNPPLVTRRQRISERLAERMNGGLLEEVQGLLNHGLTHEDLQYFGLEYKYSSLYLLGALDKPTFLSRLETEIHRYAKRQMTFFRKMEKDGLNIHWLEGTDRDACVEEIRWVIKKG</sequence>
<dbReference type="RefSeq" id="WP_133639826.1">
    <property type="nucleotide sequence ID" value="NZ_SNZV01000003.1"/>
</dbReference>
<protein>
    <recommendedName>
        <fullName evidence="10">tRNA dimethylallyltransferase</fullName>
        <ecNumber evidence="10">2.5.1.75</ecNumber>
    </recommendedName>
    <alternativeName>
        <fullName evidence="10">Dimethylallyl diphosphate:tRNA dimethylallyltransferase</fullName>
        <shortName evidence="10">DMAPP:tRNA dimethylallyltransferase</shortName>
        <shortName evidence="10">DMATase</shortName>
    </alternativeName>
    <alternativeName>
        <fullName evidence="10">Isopentenyl-diphosphate:tRNA isopentenyltransferase</fullName>
        <shortName evidence="10">IPP transferase</shortName>
        <shortName evidence="10">IPPT</shortName>
        <shortName evidence="10">IPTase</shortName>
    </alternativeName>
</protein>
<proteinExistence type="inferred from homology"/>
<evidence type="ECO:0000256" key="10">
    <source>
        <dbReference type="HAMAP-Rule" id="MF_00185"/>
    </source>
</evidence>
<dbReference type="Pfam" id="PF01715">
    <property type="entry name" value="IPPT"/>
    <property type="match status" value="1"/>
</dbReference>
<feature type="binding site" evidence="10">
    <location>
        <begin position="30"/>
        <end position="35"/>
    </location>
    <ligand>
        <name>substrate</name>
    </ligand>
</feature>
<evidence type="ECO:0000256" key="2">
    <source>
        <dbReference type="ARBA" id="ARBA00003213"/>
    </source>
</evidence>
<evidence type="ECO:0000256" key="6">
    <source>
        <dbReference type="ARBA" id="ARBA00022741"/>
    </source>
</evidence>
<dbReference type="HAMAP" id="MF_00185">
    <property type="entry name" value="IPP_trans"/>
    <property type="match status" value="1"/>
</dbReference>
<comment type="cofactor">
    <cofactor evidence="1 10">
        <name>Mg(2+)</name>
        <dbReference type="ChEBI" id="CHEBI:18420"/>
    </cofactor>
</comment>
<dbReference type="GO" id="GO:0005524">
    <property type="term" value="F:ATP binding"/>
    <property type="evidence" value="ECO:0007669"/>
    <property type="project" value="UniProtKB-UniRule"/>
</dbReference>
<dbReference type="SUPFAM" id="SSF52540">
    <property type="entry name" value="P-loop containing nucleoside triphosphate hydrolases"/>
    <property type="match status" value="2"/>
</dbReference>
<dbReference type="PANTHER" id="PTHR11088:SF60">
    <property type="entry name" value="TRNA DIMETHYLALLYLTRANSFERASE"/>
    <property type="match status" value="1"/>
</dbReference>
<feature type="region of interest" description="Interaction with substrate tRNA" evidence="10">
    <location>
        <begin position="53"/>
        <end position="56"/>
    </location>
</feature>
<evidence type="ECO:0000256" key="9">
    <source>
        <dbReference type="ARBA" id="ARBA00049563"/>
    </source>
</evidence>
<comment type="catalytic activity">
    <reaction evidence="9 10 11">
        <text>adenosine(37) in tRNA + dimethylallyl diphosphate = N(6)-dimethylallyladenosine(37) in tRNA + diphosphate</text>
        <dbReference type="Rhea" id="RHEA:26482"/>
        <dbReference type="Rhea" id="RHEA-COMP:10162"/>
        <dbReference type="Rhea" id="RHEA-COMP:10375"/>
        <dbReference type="ChEBI" id="CHEBI:33019"/>
        <dbReference type="ChEBI" id="CHEBI:57623"/>
        <dbReference type="ChEBI" id="CHEBI:74411"/>
        <dbReference type="ChEBI" id="CHEBI:74415"/>
        <dbReference type="EC" id="2.5.1.75"/>
    </reaction>
</comment>
<evidence type="ECO:0000313" key="15">
    <source>
        <dbReference type="Proteomes" id="UP000294752"/>
    </source>
</evidence>
<reference evidence="14 15" key="1">
    <citation type="submission" date="2019-03" db="EMBL/GenBank/DDBJ databases">
        <title>Genomic Encyclopedia of Type Strains, Phase III (KMG-III): the genomes of soil and plant-associated and newly described type strains.</title>
        <authorList>
            <person name="Whitman W."/>
        </authorList>
    </citation>
    <scope>NUCLEOTIDE SEQUENCE [LARGE SCALE GENOMIC DNA]</scope>
    <source>
        <strain evidence="14 15">CGMCC 1.12801</strain>
    </source>
</reference>
<dbReference type="OrthoDB" id="9776390at2"/>
<feature type="site" description="Interaction with substrate tRNA" evidence="10">
    <location>
        <position position="118"/>
    </location>
</feature>
<dbReference type="InterPro" id="IPR039657">
    <property type="entry name" value="Dimethylallyltransferase"/>
</dbReference>
<accession>A0A4R7D735</accession>
<dbReference type="Gene3D" id="3.40.50.300">
    <property type="entry name" value="P-loop containing nucleotide triphosphate hydrolases"/>
    <property type="match status" value="1"/>
</dbReference>
<dbReference type="GO" id="GO:0006400">
    <property type="term" value="P:tRNA modification"/>
    <property type="evidence" value="ECO:0007669"/>
    <property type="project" value="TreeGrafter"/>
</dbReference>
<evidence type="ECO:0000256" key="4">
    <source>
        <dbReference type="ARBA" id="ARBA00022679"/>
    </source>
</evidence>
<evidence type="ECO:0000256" key="7">
    <source>
        <dbReference type="ARBA" id="ARBA00022840"/>
    </source>
</evidence>
<dbReference type="EMBL" id="SNZV01000003">
    <property type="protein sequence ID" value="TDS14796.1"/>
    <property type="molecule type" value="Genomic_DNA"/>
</dbReference>
<dbReference type="AlphaFoldDB" id="A0A4R7D735"/>
<gene>
    <name evidence="10" type="primary">miaA</name>
    <name evidence="14" type="ORF">B0I21_103296</name>
</gene>
<evidence type="ECO:0000256" key="1">
    <source>
        <dbReference type="ARBA" id="ARBA00001946"/>
    </source>
</evidence>
<evidence type="ECO:0000256" key="5">
    <source>
        <dbReference type="ARBA" id="ARBA00022694"/>
    </source>
</evidence>
<dbReference type="InterPro" id="IPR018022">
    <property type="entry name" value="IPT"/>
</dbReference>
<comment type="similarity">
    <text evidence="3 10 13">Belongs to the IPP transferase family.</text>
</comment>
<organism evidence="14 15">
    <name type="scientific">Sphingobacterium paludis</name>
    <dbReference type="NCBI Taxonomy" id="1476465"/>
    <lineage>
        <taxon>Bacteria</taxon>
        <taxon>Pseudomonadati</taxon>
        <taxon>Bacteroidota</taxon>
        <taxon>Sphingobacteriia</taxon>
        <taxon>Sphingobacteriales</taxon>
        <taxon>Sphingobacteriaceae</taxon>
        <taxon>Sphingobacterium</taxon>
    </lineage>
</organism>
<dbReference type="NCBIfam" id="TIGR00174">
    <property type="entry name" value="miaA"/>
    <property type="match status" value="1"/>
</dbReference>
<dbReference type="Proteomes" id="UP000294752">
    <property type="component" value="Unassembled WGS sequence"/>
</dbReference>
<evidence type="ECO:0000256" key="8">
    <source>
        <dbReference type="ARBA" id="ARBA00022842"/>
    </source>
</evidence>
<evidence type="ECO:0000256" key="13">
    <source>
        <dbReference type="RuleBase" id="RU003785"/>
    </source>
</evidence>
<comment type="function">
    <text evidence="2 10 12">Catalyzes the transfer of a dimethylallyl group onto the adenine at position 37 in tRNAs that read codons beginning with uridine, leading to the formation of N6-(dimethylallyl)adenosine (i(6)A).</text>
</comment>
<comment type="caution">
    <text evidence="10">Lacks conserved residue(s) required for the propagation of feature annotation.</text>
</comment>
<keyword evidence="6 10" id="KW-0547">Nucleotide-binding</keyword>
<dbReference type="GO" id="GO:0052381">
    <property type="term" value="F:tRNA dimethylallyltransferase activity"/>
    <property type="evidence" value="ECO:0007669"/>
    <property type="project" value="UniProtKB-UniRule"/>
</dbReference>
<keyword evidence="5 10" id="KW-0819">tRNA processing</keyword>
<dbReference type="EC" id="2.5.1.75" evidence="10"/>
<feature type="site" description="Interaction with substrate tRNA" evidence="10">
    <location>
        <position position="141"/>
    </location>
</feature>
<comment type="caution">
    <text evidence="14">The sequence shown here is derived from an EMBL/GenBank/DDBJ whole genome shotgun (WGS) entry which is preliminary data.</text>
</comment>
<keyword evidence="8 10" id="KW-0460">Magnesium</keyword>
<keyword evidence="4 10" id="KW-0808">Transferase</keyword>
<dbReference type="InterPro" id="IPR027417">
    <property type="entry name" value="P-loop_NTPase"/>
</dbReference>
<comment type="subunit">
    <text evidence="10">Monomer.</text>
</comment>
<evidence type="ECO:0000313" key="14">
    <source>
        <dbReference type="EMBL" id="TDS14796.1"/>
    </source>
</evidence>
<evidence type="ECO:0000256" key="3">
    <source>
        <dbReference type="ARBA" id="ARBA00005842"/>
    </source>
</evidence>
<name>A0A4R7D735_9SPHI</name>
<keyword evidence="7 10" id="KW-0067">ATP-binding</keyword>